<sequence length="246" mass="27779">MRILIVDDEKLARDRLRELLSDIGGCTVVGEAMNGAEAVERTAELNPDVLLMDIRMPGMDGLEAAMHLMGMENPPSVIFTTAYDQHALDAFEVNAVDYLLKPIRKDRLANALTKARKLTMKQLQEISQARKEPPARTHLSVHLRGNIRLVPIPDVIYFLADSKYVVVRTASEEHLVEDSLIHLEQEYGGRFLRVHRNALVATAFIKGIEKSPAGTWQVNLRGTDKKLEVSRRHTAGVRRWARNRPM</sequence>
<dbReference type="InterPro" id="IPR011006">
    <property type="entry name" value="CheY-like_superfamily"/>
</dbReference>
<evidence type="ECO:0000256" key="1">
    <source>
        <dbReference type="ARBA" id="ARBA00023125"/>
    </source>
</evidence>
<dbReference type="EMBL" id="MFSY01000127">
    <property type="protein sequence ID" value="OGI43930.1"/>
    <property type="molecule type" value="Genomic_DNA"/>
</dbReference>
<protein>
    <submittedName>
        <fullName evidence="5">DNA-binding response regulator</fullName>
    </submittedName>
</protein>
<gene>
    <name evidence="5" type="ORF">A2637_06440</name>
</gene>
<dbReference type="Pfam" id="PF04397">
    <property type="entry name" value="LytTR"/>
    <property type="match status" value="1"/>
</dbReference>
<evidence type="ECO:0000256" key="2">
    <source>
        <dbReference type="PROSITE-ProRule" id="PRU00169"/>
    </source>
</evidence>
<reference evidence="5 6" key="1">
    <citation type="journal article" date="2016" name="Nat. Commun.">
        <title>Thousands of microbial genomes shed light on interconnected biogeochemical processes in an aquifer system.</title>
        <authorList>
            <person name="Anantharaman K."/>
            <person name="Brown C.T."/>
            <person name="Hug L.A."/>
            <person name="Sharon I."/>
            <person name="Castelle C.J."/>
            <person name="Probst A.J."/>
            <person name="Thomas B.C."/>
            <person name="Singh A."/>
            <person name="Wilkins M.J."/>
            <person name="Karaoz U."/>
            <person name="Brodie E.L."/>
            <person name="Williams K.H."/>
            <person name="Hubbard S.S."/>
            <person name="Banfield J.F."/>
        </authorList>
    </citation>
    <scope>NUCLEOTIDE SEQUENCE [LARGE SCALE GENOMIC DNA]</scope>
</reference>
<comment type="caution">
    <text evidence="5">The sequence shown here is derived from an EMBL/GenBank/DDBJ whole genome shotgun (WGS) entry which is preliminary data.</text>
</comment>
<dbReference type="PROSITE" id="PS50110">
    <property type="entry name" value="RESPONSE_REGULATORY"/>
    <property type="match status" value="1"/>
</dbReference>
<feature type="modified residue" description="4-aspartylphosphate" evidence="2">
    <location>
        <position position="53"/>
    </location>
</feature>
<dbReference type="GO" id="GO:0000976">
    <property type="term" value="F:transcription cis-regulatory region binding"/>
    <property type="evidence" value="ECO:0007669"/>
    <property type="project" value="TreeGrafter"/>
</dbReference>
<evidence type="ECO:0000313" key="5">
    <source>
        <dbReference type="EMBL" id="OGI43930.1"/>
    </source>
</evidence>
<evidence type="ECO:0000313" key="6">
    <source>
        <dbReference type="Proteomes" id="UP000179360"/>
    </source>
</evidence>
<dbReference type="AlphaFoldDB" id="A0A1F6TFM2"/>
<keyword evidence="1 5" id="KW-0238">DNA-binding</keyword>
<dbReference type="CDD" id="cd17532">
    <property type="entry name" value="REC_LytTR_AlgR-like"/>
    <property type="match status" value="1"/>
</dbReference>
<dbReference type="Gene3D" id="2.40.50.1020">
    <property type="entry name" value="LytTr DNA-binding domain"/>
    <property type="match status" value="1"/>
</dbReference>
<dbReference type="SMART" id="SM00850">
    <property type="entry name" value="LytTR"/>
    <property type="match status" value="1"/>
</dbReference>
<dbReference type="GO" id="GO:0005829">
    <property type="term" value="C:cytosol"/>
    <property type="evidence" value="ECO:0007669"/>
    <property type="project" value="TreeGrafter"/>
</dbReference>
<dbReference type="InterPro" id="IPR039420">
    <property type="entry name" value="WalR-like"/>
</dbReference>
<proteinExistence type="predicted"/>
<dbReference type="STRING" id="1817764.A2637_06440"/>
<dbReference type="Pfam" id="PF00072">
    <property type="entry name" value="Response_reg"/>
    <property type="match status" value="1"/>
</dbReference>
<dbReference type="InterPro" id="IPR001789">
    <property type="entry name" value="Sig_transdc_resp-reg_receiver"/>
</dbReference>
<dbReference type="GO" id="GO:0000156">
    <property type="term" value="F:phosphorelay response regulator activity"/>
    <property type="evidence" value="ECO:0007669"/>
    <property type="project" value="TreeGrafter"/>
</dbReference>
<keyword evidence="2" id="KW-0597">Phosphoprotein</keyword>
<organism evidence="5 6">
    <name type="scientific">Candidatus Muproteobacteria bacterium RIFCSPHIGHO2_01_FULL_65_16</name>
    <dbReference type="NCBI Taxonomy" id="1817764"/>
    <lineage>
        <taxon>Bacteria</taxon>
        <taxon>Pseudomonadati</taxon>
        <taxon>Pseudomonadota</taxon>
        <taxon>Candidatus Muproteobacteria</taxon>
    </lineage>
</organism>
<dbReference type="PROSITE" id="PS50930">
    <property type="entry name" value="HTH_LYTTR"/>
    <property type="match status" value="1"/>
</dbReference>
<dbReference type="SUPFAM" id="SSF52172">
    <property type="entry name" value="CheY-like"/>
    <property type="match status" value="1"/>
</dbReference>
<dbReference type="GO" id="GO:0006355">
    <property type="term" value="P:regulation of DNA-templated transcription"/>
    <property type="evidence" value="ECO:0007669"/>
    <property type="project" value="TreeGrafter"/>
</dbReference>
<accession>A0A1F6TFM2</accession>
<name>A0A1F6TFM2_9PROT</name>
<dbReference type="GO" id="GO:0032993">
    <property type="term" value="C:protein-DNA complex"/>
    <property type="evidence" value="ECO:0007669"/>
    <property type="project" value="TreeGrafter"/>
</dbReference>
<dbReference type="SMART" id="SM00448">
    <property type="entry name" value="REC"/>
    <property type="match status" value="1"/>
</dbReference>
<dbReference type="Gene3D" id="3.40.50.2300">
    <property type="match status" value="1"/>
</dbReference>
<dbReference type="PANTHER" id="PTHR48111:SF69">
    <property type="entry name" value="RESPONSE REGULATOR RECEIVER"/>
    <property type="match status" value="1"/>
</dbReference>
<evidence type="ECO:0000259" key="4">
    <source>
        <dbReference type="PROSITE" id="PS50930"/>
    </source>
</evidence>
<feature type="domain" description="Response regulatory" evidence="3">
    <location>
        <begin position="2"/>
        <end position="116"/>
    </location>
</feature>
<feature type="domain" description="HTH LytTR-type" evidence="4">
    <location>
        <begin position="139"/>
        <end position="243"/>
    </location>
</feature>
<dbReference type="Proteomes" id="UP000179360">
    <property type="component" value="Unassembled WGS sequence"/>
</dbReference>
<evidence type="ECO:0000259" key="3">
    <source>
        <dbReference type="PROSITE" id="PS50110"/>
    </source>
</evidence>
<dbReference type="InterPro" id="IPR007492">
    <property type="entry name" value="LytTR_DNA-bd_dom"/>
</dbReference>
<dbReference type="PANTHER" id="PTHR48111">
    <property type="entry name" value="REGULATOR OF RPOS"/>
    <property type="match status" value="1"/>
</dbReference>